<dbReference type="RefSeq" id="WP_210656958.1">
    <property type="nucleotide sequence ID" value="NZ_JAGKSP010000002.1"/>
</dbReference>
<comment type="caution">
    <text evidence="7">The sequence shown here is derived from an EMBL/GenBank/DDBJ whole genome shotgun (WGS) entry which is preliminary data.</text>
</comment>
<dbReference type="PROSITE" id="PS51257">
    <property type="entry name" value="PROKAR_LIPOPROTEIN"/>
    <property type="match status" value="1"/>
</dbReference>
<reference evidence="7 8" key="1">
    <citation type="submission" date="2021-04" db="EMBL/GenBank/DDBJ databases">
        <title>Paenibacillus sp. DLE-14 whole genome sequence.</title>
        <authorList>
            <person name="Ham Y.J."/>
        </authorList>
    </citation>
    <scope>NUCLEOTIDE SEQUENCE [LARGE SCALE GENOMIC DNA]</scope>
    <source>
        <strain evidence="7 8">DLE-14</strain>
    </source>
</reference>
<keyword evidence="2 6" id="KW-0732">Signal</keyword>
<proteinExistence type="predicted"/>
<accession>A0ABS5C9G8</accession>
<dbReference type="Gene3D" id="3.40.190.10">
    <property type="entry name" value="Periplasmic binding protein-like II"/>
    <property type="match status" value="1"/>
</dbReference>
<evidence type="ECO:0000313" key="7">
    <source>
        <dbReference type="EMBL" id="MBP3962620.1"/>
    </source>
</evidence>
<keyword evidence="3" id="KW-0472">Membrane</keyword>
<evidence type="ECO:0000256" key="2">
    <source>
        <dbReference type="ARBA" id="ARBA00022729"/>
    </source>
</evidence>
<dbReference type="Pfam" id="PF13416">
    <property type="entry name" value="SBP_bac_8"/>
    <property type="match status" value="1"/>
</dbReference>
<evidence type="ECO:0000313" key="8">
    <source>
        <dbReference type="Proteomes" id="UP000673394"/>
    </source>
</evidence>
<dbReference type="Proteomes" id="UP000673394">
    <property type="component" value="Unassembled WGS sequence"/>
</dbReference>
<evidence type="ECO:0000256" key="6">
    <source>
        <dbReference type="SAM" id="SignalP"/>
    </source>
</evidence>
<organism evidence="7 8">
    <name type="scientific">Paenibacillus lignilyticus</name>
    <dbReference type="NCBI Taxonomy" id="1172615"/>
    <lineage>
        <taxon>Bacteria</taxon>
        <taxon>Bacillati</taxon>
        <taxon>Bacillota</taxon>
        <taxon>Bacilli</taxon>
        <taxon>Bacillales</taxon>
        <taxon>Paenibacillaceae</taxon>
        <taxon>Paenibacillus</taxon>
    </lineage>
</organism>
<name>A0ABS5C9G8_9BACL</name>
<dbReference type="SUPFAM" id="SSF53850">
    <property type="entry name" value="Periplasmic binding protein-like II"/>
    <property type="match status" value="1"/>
</dbReference>
<protein>
    <submittedName>
        <fullName evidence="7">Extracellular solute-binding protein</fullName>
    </submittedName>
</protein>
<sequence>MSSRVRRASFACFIFLLGVSFLLSGCMADDRTAGGNEKEVIRIALSSKSSYSFTIGDFVTAAFPNFEVELIEMEPNYKSISEEQYEKKLKEEKPDLVLLGYSGQYPGLAAHGVLEDLSVRLQASGMKADDFYPGMIDKIKREGGGNLYALAASFQASVLYYNADLFHKYRVELPRNGMTIMDVMQLAGQFAKAGSRKDGVVGYHQPFSSMPHSLLLSLSSSEGLQSYSFQTGKVTVDTPAWRSLFATVVNLYKNGTFMMQDVQGHMIDGTLYFTEDDTNEADLFKKGKSAMTIDRYNSIKGMKFETGRVTPPVSSIDTSRSVHLGVYDYMAIPTGARNADAAWQIIEFMLSDYVAKAKSGIQDEYSMPTRRSYMSYDHDPVLAELYETLPSIDRSYSLEGYDPKFLELFQQLQDREVKAAVNGEKSVDECIAAVQKEGQALLEAAKPKSQ</sequence>
<evidence type="ECO:0000256" key="4">
    <source>
        <dbReference type="ARBA" id="ARBA00023139"/>
    </source>
</evidence>
<evidence type="ECO:0000256" key="3">
    <source>
        <dbReference type="ARBA" id="ARBA00023136"/>
    </source>
</evidence>
<keyword evidence="8" id="KW-1185">Reference proteome</keyword>
<keyword evidence="5" id="KW-0449">Lipoprotein</keyword>
<evidence type="ECO:0000256" key="5">
    <source>
        <dbReference type="ARBA" id="ARBA00023288"/>
    </source>
</evidence>
<dbReference type="EMBL" id="JAGKSP010000002">
    <property type="protein sequence ID" value="MBP3962620.1"/>
    <property type="molecule type" value="Genomic_DNA"/>
</dbReference>
<dbReference type="PANTHER" id="PTHR43649:SF33">
    <property type="entry name" value="POLYGALACTURONAN_RHAMNOGALACTURONAN-BINDING PROTEIN YTCQ"/>
    <property type="match status" value="1"/>
</dbReference>
<feature type="signal peptide" evidence="6">
    <location>
        <begin position="1"/>
        <end position="28"/>
    </location>
</feature>
<dbReference type="PANTHER" id="PTHR43649">
    <property type="entry name" value="ARABINOSE-BINDING PROTEIN-RELATED"/>
    <property type="match status" value="1"/>
</dbReference>
<keyword evidence="4" id="KW-0564">Palmitate</keyword>
<keyword evidence="1" id="KW-1003">Cell membrane</keyword>
<evidence type="ECO:0000256" key="1">
    <source>
        <dbReference type="ARBA" id="ARBA00022475"/>
    </source>
</evidence>
<dbReference type="InterPro" id="IPR006059">
    <property type="entry name" value="SBP"/>
</dbReference>
<dbReference type="InterPro" id="IPR050490">
    <property type="entry name" value="Bact_solute-bd_prot1"/>
</dbReference>
<gene>
    <name evidence="7" type="ORF">I8J30_07880</name>
</gene>
<feature type="chain" id="PRO_5046346922" evidence="6">
    <location>
        <begin position="29"/>
        <end position="450"/>
    </location>
</feature>